<keyword evidence="5" id="KW-1185">Reference proteome</keyword>
<dbReference type="Pfam" id="PF01370">
    <property type="entry name" value="Epimerase"/>
    <property type="match status" value="1"/>
</dbReference>
<proteinExistence type="inferred from homology"/>
<evidence type="ECO:0000313" key="5">
    <source>
        <dbReference type="Proteomes" id="UP000799757"/>
    </source>
</evidence>
<reference evidence="4" key="1">
    <citation type="journal article" date="2020" name="Stud. Mycol.">
        <title>101 Dothideomycetes genomes: a test case for predicting lifestyles and emergence of pathogens.</title>
        <authorList>
            <person name="Haridas S."/>
            <person name="Albert R."/>
            <person name="Binder M."/>
            <person name="Bloem J."/>
            <person name="Labutti K."/>
            <person name="Salamov A."/>
            <person name="Andreopoulos B."/>
            <person name="Baker S."/>
            <person name="Barry K."/>
            <person name="Bills G."/>
            <person name="Bluhm B."/>
            <person name="Cannon C."/>
            <person name="Castanera R."/>
            <person name="Culley D."/>
            <person name="Daum C."/>
            <person name="Ezra D."/>
            <person name="Gonzalez J."/>
            <person name="Henrissat B."/>
            <person name="Kuo A."/>
            <person name="Liang C."/>
            <person name="Lipzen A."/>
            <person name="Lutzoni F."/>
            <person name="Magnuson J."/>
            <person name="Mondo S."/>
            <person name="Nolan M."/>
            <person name="Ohm R."/>
            <person name="Pangilinan J."/>
            <person name="Park H.-J."/>
            <person name="Ramirez L."/>
            <person name="Alfaro M."/>
            <person name="Sun H."/>
            <person name="Tritt A."/>
            <person name="Yoshinaga Y."/>
            <person name="Zwiers L.-H."/>
            <person name="Turgeon B."/>
            <person name="Goodwin S."/>
            <person name="Spatafora J."/>
            <person name="Crous P."/>
            <person name="Grigoriev I."/>
        </authorList>
    </citation>
    <scope>NUCLEOTIDE SEQUENCE</scope>
    <source>
        <strain evidence="4">CBS 109.77</strain>
    </source>
</reference>
<name>A0A6A6XVL3_9PLEO</name>
<evidence type="ECO:0000256" key="1">
    <source>
        <dbReference type="ARBA" id="ARBA00023002"/>
    </source>
</evidence>
<dbReference type="PANTHER" id="PTHR10366">
    <property type="entry name" value="NAD DEPENDENT EPIMERASE/DEHYDRATASE"/>
    <property type="match status" value="1"/>
</dbReference>
<dbReference type="Gene3D" id="3.40.50.720">
    <property type="entry name" value="NAD(P)-binding Rossmann-like Domain"/>
    <property type="match status" value="1"/>
</dbReference>
<evidence type="ECO:0000259" key="3">
    <source>
        <dbReference type="Pfam" id="PF01370"/>
    </source>
</evidence>
<dbReference type="InterPro" id="IPR001509">
    <property type="entry name" value="Epimerase_deHydtase"/>
</dbReference>
<evidence type="ECO:0000313" key="4">
    <source>
        <dbReference type="EMBL" id="KAF2800288.1"/>
    </source>
</evidence>
<sequence>MVPPIQDPLLSAGSLVLVTAANGLIASHIVDQLLHYGYVVRGTVRSLARSAWMIPLYQTRHPNSHLEVVEISDITAPGCYDAALKGVSAIIHTAAFNLPVGVLSDDSSVVQNSIKANLNMLEAAAKANTAGERIQRVVITSSSWAVNYPKPNVSMEVTYDTYDDAVVKALEKPNSPKEAGALHGPLFTYVASKIASEKASWKWIRDHKDAGFALNSVIPATCIGPVLAPNEQPYPSTAGFVRCLYEGKNAEMFGWLDPQWFVDLRDSARLHVAAAVLKGIEGERVFAWAETYTWPRVAKILEETMGTKVPIELKDKGVDLSKPPLERSEAYLKRMGLEGWESFEEAVKLNIKSFYP</sequence>
<accession>A0A6A6XVL3</accession>
<feature type="domain" description="NAD-dependent epimerase/dehydratase" evidence="3">
    <location>
        <begin position="16"/>
        <end position="275"/>
    </location>
</feature>
<comment type="similarity">
    <text evidence="2">Belongs to the NAD(P)-dependent epimerase/dehydratase family. Dihydroflavonol-4-reductase subfamily.</text>
</comment>
<dbReference type="EMBL" id="MU001750">
    <property type="protein sequence ID" value="KAF2800288.1"/>
    <property type="molecule type" value="Genomic_DNA"/>
</dbReference>
<dbReference type="InterPro" id="IPR036291">
    <property type="entry name" value="NAD(P)-bd_dom_sf"/>
</dbReference>
<dbReference type="SUPFAM" id="SSF51735">
    <property type="entry name" value="NAD(P)-binding Rossmann-fold domains"/>
    <property type="match status" value="1"/>
</dbReference>
<dbReference type="AlphaFoldDB" id="A0A6A6XVL3"/>
<dbReference type="GO" id="GO:0016616">
    <property type="term" value="F:oxidoreductase activity, acting on the CH-OH group of donors, NAD or NADP as acceptor"/>
    <property type="evidence" value="ECO:0007669"/>
    <property type="project" value="TreeGrafter"/>
</dbReference>
<dbReference type="OrthoDB" id="2735536at2759"/>
<gene>
    <name evidence="4" type="ORF">K505DRAFT_320584</name>
</gene>
<protein>
    <submittedName>
        <fullName evidence="4">NAD(P)-binding protein</fullName>
    </submittedName>
</protein>
<organism evidence="4 5">
    <name type="scientific">Melanomma pulvis-pyrius CBS 109.77</name>
    <dbReference type="NCBI Taxonomy" id="1314802"/>
    <lineage>
        <taxon>Eukaryota</taxon>
        <taxon>Fungi</taxon>
        <taxon>Dikarya</taxon>
        <taxon>Ascomycota</taxon>
        <taxon>Pezizomycotina</taxon>
        <taxon>Dothideomycetes</taxon>
        <taxon>Pleosporomycetidae</taxon>
        <taxon>Pleosporales</taxon>
        <taxon>Melanommataceae</taxon>
        <taxon>Melanomma</taxon>
    </lineage>
</organism>
<keyword evidence="1" id="KW-0560">Oxidoreductase</keyword>
<dbReference type="InterPro" id="IPR050425">
    <property type="entry name" value="NAD(P)_dehydrat-like"/>
</dbReference>
<feature type="non-terminal residue" evidence="4">
    <location>
        <position position="1"/>
    </location>
</feature>
<dbReference type="PANTHER" id="PTHR10366:SF562">
    <property type="entry name" value="ALDEHYDE REDUCTASE II (AFU_ORTHOLOGUE AFUA_1G11360)"/>
    <property type="match status" value="1"/>
</dbReference>
<dbReference type="Proteomes" id="UP000799757">
    <property type="component" value="Unassembled WGS sequence"/>
</dbReference>
<evidence type="ECO:0000256" key="2">
    <source>
        <dbReference type="ARBA" id="ARBA00023445"/>
    </source>
</evidence>